<dbReference type="InterPro" id="IPR006172">
    <property type="entry name" value="DNA-dir_DNA_pol_B"/>
</dbReference>
<dbReference type="Gene3D" id="1.10.132.60">
    <property type="entry name" value="DNA polymerase family B, C-terminal domain"/>
    <property type="match status" value="1"/>
</dbReference>
<feature type="domain" description="DNA-directed DNA polymerase family B multifunctional" evidence="8">
    <location>
        <begin position="379"/>
        <end position="747"/>
    </location>
</feature>
<dbReference type="GO" id="GO:0003677">
    <property type="term" value="F:DNA binding"/>
    <property type="evidence" value="ECO:0007669"/>
    <property type="project" value="UniProtKB-KW"/>
</dbReference>
<evidence type="ECO:0000256" key="3">
    <source>
        <dbReference type="ARBA" id="ARBA00022695"/>
    </source>
</evidence>
<dbReference type="EC" id="2.7.7.7" evidence="7"/>
<keyword evidence="7" id="KW-0235">DNA replication</keyword>
<dbReference type="InterPro" id="IPR036397">
    <property type="entry name" value="RNaseH_sf"/>
</dbReference>
<dbReference type="PANTHER" id="PTHR10322:SF23">
    <property type="entry name" value="DNA POLYMERASE DELTA CATALYTIC SUBUNIT"/>
    <property type="match status" value="1"/>
</dbReference>
<dbReference type="Gene3D" id="3.90.1600.10">
    <property type="entry name" value="Palm domain of DNA polymerase"/>
    <property type="match status" value="2"/>
</dbReference>
<dbReference type="InterPro" id="IPR042087">
    <property type="entry name" value="DNA_pol_B_thumb"/>
</dbReference>
<dbReference type="GO" id="GO:0045004">
    <property type="term" value="P:DNA replication proofreading"/>
    <property type="evidence" value="ECO:0007669"/>
    <property type="project" value="TreeGrafter"/>
</dbReference>
<evidence type="ECO:0000256" key="6">
    <source>
        <dbReference type="ARBA" id="ARBA00049244"/>
    </source>
</evidence>
<name>A0AB73BBM2_9GAMM</name>
<dbReference type="GO" id="GO:0009432">
    <property type="term" value="P:SOS response"/>
    <property type="evidence" value="ECO:0007669"/>
    <property type="project" value="TreeGrafter"/>
</dbReference>
<dbReference type="SMART" id="SM00486">
    <property type="entry name" value="POLBc"/>
    <property type="match status" value="1"/>
</dbReference>
<evidence type="ECO:0000256" key="5">
    <source>
        <dbReference type="ARBA" id="ARBA00023125"/>
    </source>
</evidence>
<dbReference type="GO" id="GO:0003887">
    <property type="term" value="F:DNA-directed DNA polymerase activity"/>
    <property type="evidence" value="ECO:0007669"/>
    <property type="project" value="UniProtKB-KW"/>
</dbReference>
<evidence type="ECO:0000259" key="9">
    <source>
        <dbReference type="Pfam" id="PF03104"/>
    </source>
</evidence>
<evidence type="ECO:0000313" key="11">
    <source>
        <dbReference type="Proteomes" id="UP000324162"/>
    </source>
</evidence>
<protein>
    <recommendedName>
        <fullName evidence="7">DNA polymerase</fullName>
        <ecNumber evidence="7">2.7.7.7</ecNumber>
    </recommendedName>
</protein>
<dbReference type="NCBIfam" id="NF004421">
    <property type="entry name" value="PRK05762.1-2"/>
    <property type="match status" value="1"/>
</dbReference>
<keyword evidence="3 7" id="KW-0548">Nucleotidyltransferase</keyword>
<evidence type="ECO:0000256" key="1">
    <source>
        <dbReference type="ARBA" id="ARBA00005755"/>
    </source>
</evidence>
<dbReference type="InterPro" id="IPR050240">
    <property type="entry name" value="DNA_pol_type-B"/>
</dbReference>
<dbReference type="Pfam" id="PF00136">
    <property type="entry name" value="DNA_pol_B"/>
    <property type="match status" value="1"/>
</dbReference>
<dbReference type="SUPFAM" id="SSF56672">
    <property type="entry name" value="DNA/RNA polymerases"/>
    <property type="match status" value="1"/>
</dbReference>
<dbReference type="InterPro" id="IPR023211">
    <property type="entry name" value="DNA_pol_palm_dom_sf"/>
</dbReference>
<dbReference type="AlphaFoldDB" id="A0AB73BBM2"/>
<evidence type="ECO:0000256" key="4">
    <source>
        <dbReference type="ARBA" id="ARBA00022932"/>
    </source>
</evidence>
<dbReference type="Proteomes" id="UP000324162">
    <property type="component" value="Unassembled WGS sequence"/>
</dbReference>
<dbReference type="PANTHER" id="PTHR10322">
    <property type="entry name" value="DNA POLYMERASE CATALYTIC SUBUNIT"/>
    <property type="match status" value="1"/>
</dbReference>
<gene>
    <name evidence="10" type="ORF">EU508_20755</name>
</gene>
<comment type="similarity">
    <text evidence="1 7">Belongs to the DNA polymerase type-B family.</text>
</comment>
<dbReference type="Gene3D" id="2.40.50.590">
    <property type="match status" value="1"/>
</dbReference>
<feature type="domain" description="DNA-directed DNA polymerase family B exonuclease" evidence="9">
    <location>
        <begin position="107"/>
        <end position="299"/>
    </location>
</feature>
<sequence length="784" mass="89592">MTQAIYQGFILSRQQYSPKSKRGITLCYWLVSDNGPIKVLIENQQAVFFIPQDEHNFAQSILNKENISVNFKTVEMRHFSGVVCIGCYFNDVSNLYKARTLLEKHISIYEADIRHSDRFLMERFIKGGVWVTGEVSQKNGFILISNAKLKASPEYTPSLKSLSLDIECNGEGVLFSVGLVGNGLDTVLMIGEPQQHNQPFNIDWCFDEINLLQKLRQYINNNDPDIIVGWNVIEFDFTVLNSRAEALGITLNFGRDQQPLNIKAGHYTRLTLPGRSVIDGIDTLKNATYHFDNYSLANISYKVLGESKLIQADNRLSEIVRQFNEDKLNLAAYNRQDCILVKRIFAELQLFEFAIVRTQLTGLELERMGGSVAAFTNLYLPLLHRSGYVAPNLGDHGLSFESPGGYVMESVPGLYKNILVLDFKSLYPSIMRTFCIDPLGLIKGLDSPENAIEGFNEAVFSRNEHHLPSLIKHLTHTRQRAKDTNQPMLSQAIKIIMNSLYGVLGSKGCRFYDPRLSSSITLRGHEIMQTTRKWIETLGYEVIYGDTDSIFVKADDQLSALSCNQIGKDLTIYINNKWSCDIKDRFGLTSYLEIEFETHYSPFFMPTIRGKKTGSKKRYVGQIIKNGMPELIFKGMETVRSDWTEFAQEFQKELFKTLFNEKFEIKQLHEIISDYTKRLFAGEFDEKLIYRKKLGQNLNDYVKNVPPQVQAIKKYKASNPDFEIKRGQIIEYVYSDDGAQLYNGSNNLNYSVYIQKQLTPIAQMVLDALNLKEIEYQGAQLSFL</sequence>
<dbReference type="PRINTS" id="PR00106">
    <property type="entry name" value="DNAPOLB"/>
</dbReference>
<dbReference type="SUPFAM" id="SSF53098">
    <property type="entry name" value="Ribonuclease H-like"/>
    <property type="match status" value="1"/>
</dbReference>
<evidence type="ECO:0000256" key="2">
    <source>
        <dbReference type="ARBA" id="ARBA00022679"/>
    </source>
</evidence>
<evidence type="ECO:0000259" key="8">
    <source>
        <dbReference type="Pfam" id="PF00136"/>
    </source>
</evidence>
<comment type="caution">
    <text evidence="10">The sequence shown here is derived from an EMBL/GenBank/DDBJ whole genome shotgun (WGS) entry which is preliminary data.</text>
</comment>
<organism evidence="10 11">
    <name type="scientific">Pseudoalteromonas fuliginea</name>
    <dbReference type="NCBI Taxonomy" id="1872678"/>
    <lineage>
        <taxon>Bacteria</taxon>
        <taxon>Pseudomonadati</taxon>
        <taxon>Pseudomonadota</taxon>
        <taxon>Gammaproteobacteria</taxon>
        <taxon>Alteromonadales</taxon>
        <taxon>Pseudoalteromonadaceae</taxon>
        <taxon>Pseudoalteromonas</taxon>
    </lineage>
</organism>
<keyword evidence="4 7" id="KW-0239">DNA-directed DNA polymerase</keyword>
<keyword evidence="2 7" id="KW-0808">Transferase</keyword>
<comment type="catalytic activity">
    <reaction evidence="6 7">
        <text>DNA(n) + a 2'-deoxyribonucleoside 5'-triphosphate = DNA(n+1) + diphosphate</text>
        <dbReference type="Rhea" id="RHEA:22508"/>
        <dbReference type="Rhea" id="RHEA-COMP:17339"/>
        <dbReference type="Rhea" id="RHEA-COMP:17340"/>
        <dbReference type="ChEBI" id="CHEBI:33019"/>
        <dbReference type="ChEBI" id="CHEBI:61560"/>
        <dbReference type="ChEBI" id="CHEBI:173112"/>
        <dbReference type="EC" id="2.7.7.7"/>
    </reaction>
</comment>
<dbReference type="PROSITE" id="PS00116">
    <property type="entry name" value="DNA_POLYMERASE_B"/>
    <property type="match status" value="1"/>
</dbReference>
<dbReference type="InterPro" id="IPR012337">
    <property type="entry name" value="RNaseH-like_sf"/>
</dbReference>
<dbReference type="Gene3D" id="3.30.420.10">
    <property type="entry name" value="Ribonuclease H-like superfamily/Ribonuclease H"/>
    <property type="match status" value="1"/>
</dbReference>
<dbReference type="GO" id="GO:0000166">
    <property type="term" value="F:nucleotide binding"/>
    <property type="evidence" value="ECO:0007669"/>
    <property type="project" value="InterPro"/>
</dbReference>
<dbReference type="CDD" id="cd05784">
    <property type="entry name" value="DNA_polB_II_exo"/>
    <property type="match status" value="1"/>
</dbReference>
<dbReference type="InterPro" id="IPR017964">
    <property type="entry name" value="DNA-dir_DNA_pol_B_CS"/>
</dbReference>
<reference evidence="10 11" key="1">
    <citation type="submission" date="2019-01" db="EMBL/GenBank/DDBJ databases">
        <title>Genome sequences of marine Pseudoalteromonas species.</title>
        <authorList>
            <person name="Boraston A.B."/>
            <person name="Hehemann J.-H."/>
            <person name="Vickers C.J."/>
            <person name="Salama-Alber O."/>
            <person name="Abe K."/>
            <person name="Hettle A.J."/>
        </authorList>
    </citation>
    <scope>NUCLEOTIDE SEQUENCE [LARGE SCALE GENOMIC DNA]</scope>
    <source>
        <strain evidence="10 11">PS42</strain>
    </source>
</reference>
<dbReference type="InterPro" id="IPR006134">
    <property type="entry name" value="DNA-dir_DNA_pol_B_multi_dom"/>
</dbReference>
<dbReference type="EMBL" id="SEUK01000056">
    <property type="protein sequence ID" value="KAA1156516.1"/>
    <property type="molecule type" value="Genomic_DNA"/>
</dbReference>
<dbReference type="CDD" id="cd05537">
    <property type="entry name" value="POLBc_Pol_II"/>
    <property type="match status" value="1"/>
</dbReference>
<proteinExistence type="inferred from homology"/>
<dbReference type="InterPro" id="IPR006133">
    <property type="entry name" value="DNA-dir_DNA_pol_B_exonuc"/>
</dbReference>
<dbReference type="GO" id="GO:0008296">
    <property type="term" value="F:3'-5'-DNA exonuclease activity"/>
    <property type="evidence" value="ECO:0007669"/>
    <property type="project" value="TreeGrafter"/>
</dbReference>
<evidence type="ECO:0000313" key="10">
    <source>
        <dbReference type="EMBL" id="KAA1156516.1"/>
    </source>
</evidence>
<keyword evidence="5 7" id="KW-0238">DNA-binding</keyword>
<dbReference type="InterPro" id="IPR043502">
    <property type="entry name" value="DNA/RNA_pol_sf"/>
</dbReference>
<dbReference type="RefSeq" id="WP_149615389.1">
    <property type="nucleotide sequence ID" value="NZ_SEUK01000056.1"/>
</dbReference>
<dbReference type="Pfam" id="PF03104">
    <property type="entry name" value="DNA_pol_B_exo1"/>
    <property type="match status" value="1"/>
</dbReference>
<dbReference type="FunFam" id="3.90.1600.10:FF:000030">
    <property type="entry name" value="DNA polymerase II"/>
    <property type="match status" value="1"/>
</dbReference>
<evidence type="ECO:0000256" key="7">
    <source>
        <dbReference type="RuleBase" id="RU000442"/>
    </source>
</evidence>
<accession>A0AB73BBM2</accession>